<dbReference type="InterPro" id="IPR036569">
    <property type="entry name" value="RpiB_LacA_LacB_sf"/>
</dbReference>
<evidence type="ECO:0000256" key="3">
    <source>
        <dbReference type="PIRSR" id="PIRSR005384-1"/>
    </source>
</evidence>
<feature type="active site" description="Proton donor" evidence="3">
    <location>
        <position position="107"/>
    </location>
</feature>
<dbReference type="AlphaFoldDB" id="A0A1I4ARP6"/>
<keyword evidence="6" id="KW-1185">Reference proteome</keyword>
<feature type="binding site" evidence="4">
    <location>
        <begin position="17"/>
        <end position="18"/>
    </location>
    <ligand>
        <name>D-ribulose 5-phosphate</name>
        <dbReference type="ChEBI" id="CHEBI:58121"/>
    </ligand>
</feature>
<evidence type="ECO:0000313" key="5">
    <source>
        <dbReference type="EMBL" id="SFK59044.1"/>
    </source>
</evidence>
<feature type="binding site" evidence="4">
    <location>
        <position position="118"/>
    </location>
    <ligand>
        <name>D-ribulose 5-phosphate</name>
        <dbReference type="ChEBI" id="CHEBI:58121"/>
    </ligand>
</feature>
<dbReference type="Proteomes" id="UP000199473">
    <property type="component" value="Unassembled WGS sequence"/>
</dbReference>
<comment type="similarity">
    <text evidence="1">Belongs to the LacAB/RpiB family.</text>
</comment>
<dbReference type="RefSeq" id="WP_092960059.1">
    <property type="nucleotide sequence ID" value="NZ_FOSQ01000004.1"/>
</dbReference>
<evidence type="ECO:0000256" key="1">
    <source>
        <dbReference type="ARBA" id="ARBA00008754"/>
    </source>
</evidence>
<feature type="binding site" evidence="4">
    <location>
        <position position="108"/>
    </location>
    <ligand>
        <name>D-ribulose 5-phosphate</name>
        <dbReference type="ChEBI" id="CHEBI:58121"/>
    </ligand>
</feature>
<protein>
    <submittedName>
        <fullName evidence="5">Ribose 5-phosphate isomerase B</fullName>
    </submittedName>
</protein>
<dbReference type="GO" id="GO:0005975">
    <property type="term" value="P:carbohydrate metabolic process"/>
    <property type="evidence" value="ECO:0007669"/>
    <property type="project" value="InterPro"/>
</dbReference>
<dbReference type="PANTHER" id="PTHR30345:SF0">
    <property type="entry name" value="DNA DAMAGE-REPAIR_TOLERATION PROTEIN DRT102"/>
    <property type="match status" value="1"/>
</dbReference>
<organism evidence="5 6">
    <name type="scientific">Falsiroseomonas stagni DSM 19981</name>
    <dbReference type="NCBI Taxonomy" id="1123062"/>
    <lineage>
        <taxon>Bacteria</taxon>
        <taxon>Pseudomonadati</taxon>
        <taxon>Pseudomonadota</taxon>
        <taxon>Alphaproteobacteria</taxon>
        <taxon>Acetobacterales</taxon>
        <taxon>Roseomonadaceae</taxon>
        <taxon>Falsiroseomonas</taxon>
    </lineage>
</organism>
<dbReference type="Gene3D" id="3.40.1400.10">
    <property type="entry name" value="Sugar-phosphate isomerase, RpiB/LacA/LacB"/>
    <property type="match status" value="1"/>
</dbReference>
<name>A0A1I4ARP6_9PROT</name>
<evidence type="ECO:0000313" key="6">
    <source>
        <dbReference type="Proteomes" id="UP000199473"/>
    </source>
</evidence>
<keyword evidence="2 5" id="KW-0413">Isomerase</keyword>
<evidence type="ECO:0000256" key="2">
    <source>
        <dbReference type="ARBA" id="ARBA00023235"/>
    </source>
</evidence>
<feature type="binding site" evidence="4">
    <location>
        <begin position="75"/>
        <end position="79"/>
    </location>
    <ligand>
        <name>D-ribulose 5-phosphate</name>
        <dbReference type="ChEBI" id="CHEBI:58121"/>
    </ligand>
</feature>
<dbReference type="InterPro" id="IPR003500">
    <property type="entry name" value="RpiB_LacA_LacB"/>
</dbReference>
<dbReference type="SUPFAM" id="SSF89623">
    <property type="entry name" value="Ribose/Galactose isomerase RpiB/AlsB"/>
    <property type="match status" value="1"/>
</dbReference>
<gene>
    <name evidence="5" type="ORF">SAMN02745775_104104</name>
</gene>
<dbReference type="InterPro" id="IPR004785">
    <property type="entry name" value="RpiB"/>
</dbReference>
<dbReference type="NCBIfam" id="NF004051">
    <property type="entry name" value="PRK05571.1"/>
    <property type="match status" value="1"/>
</dbReference>
<dbReference type="PIRSF" id="PIRSF005384">
    <property type="entry name" value="RpiB_LacA_B"/>
    <property type="match status" value="1"/>
</dbReference>
<dbReference type="NCBIfam" id="TIGR00689">
    <property type="entry name" value="rpiB_lacA_lacB"/>
    <property type="match status" value="1"/>
</dbReference>
<feature type="binding site" evidence="4">
    <location>
        <position position="145"/>
    </location>
    <ligand>
        <name>D-ribulose 5-phosphate</name>
        <dbReference type="ChEBI" id="CHEBI:58121"/>
    </ligand>
</feature>
<feature type="active site" description="Proton acceptor" evidence="3">
    <location>
        <position position="74"/>
    </location>
</feature>
<dbReference type="EMBL" id="FOSQ01000004">
    <property type="protein sequence ID" value="SFK59044.1"/>
    <property type="molecule type" value="Genomic_DNA"/>
</dbReference>
<dbReference type="NCBIfam" id="TIGR01120">
    <property type="entry name" value="rpiB"/>
    <property type="match status" value="1"/>
</dbReference>
<evidence type="ECO:0000256" key="4">
    <source>
        <dbReference type="PIRSR" id="PIRSR005384-2"/>
    </source>
</evidence>
<accession>A0A1I4ARP6</accession>
<sequence>MNPANTPIAPPVALGADHAGVALKAAIREALEAAGHPVMDLGTHGTDSVDYPDFGAAVASAVAEGRAAFGVLVCGTGIGISIAANRNPAIRCALVHDVTGARLTRQHNDANVIALGARMTGVEVALDAVRTFLTTPFEGGRHGRRVQKLSPGWSASP</sequence>
<dbReference type="OrthoDB" id="1778624at2"/>
<reference evidence="5 6" key="1">
    <citation type="submission" date="2016-10" db="EMBL/GenBank/DDBJ databases">
        <authorList>
            <person name="de Groot N.N."/>
        </authorList>
    </citation>
    <scope>NUCLEOTIDE SEQUENCE [LARGE SCALE GENOMIC DNA]</scope>
    <source>
        <strain evidence="5 6">DSM 19981</strain>
    </source>
</reference>
<dbReference type="Pfam" id="PF02502">
    <property type="entry name" value="LacAB_rpiB"/>
    <property type="match status" value="1"/>
</dbReference>
<dbReference type="PANTHER" id="PTHR30345">
    <property type="entry name" value="RIBOSE-5-PHOSPHATE ISOMERASE B"/>
    <property type="match status" value="1"/>
</dbReference>
<proteinExistence type="inferred from homology"/>
<dbReference type="GO" id="GO:0016861">
    <property type="term" value="F:intramolecular oxidoreductase activity, interconverting aldoses and ketoses"/>
    <property type="evidence" value="ECO:0007669"/>
    <property type="project" value="UniProtKB-ARBA"/>
</dbReference>
<dbReference type="STRING" id="1123062.SAMN02745775_104104"/>
<feature type="binding site" evidence="4">
    <location>
        <position position="141"/>
    </location>
    <ligand>
        <name>D-ribulose 5-phosphate</name>
        <dbReference type="ChEBI" id="CHEBI:58121"/>
    </ligand>
</feature>